<proteinExistence type="predicted"/>
<gene>
    <name evidence="3" type="ORF">ECC02_002439</name>
</gene>
<name>A0A7J6YDL9_TRYCR</name>
<comment type="caution">
    <text evidence="3">The sequence shown here is derived from an EMBL/GenBank/DDBJ whole genome shotgun (WGS) entry which is preliminary data.</text>
</comment>
<sequence>MNAEQKKKVKKAVGKTPHTSRVPFVLFFLLRPLKNDRNAGHADYCAGRLVVLHPILAQVHPVKRRPLRLDDPVAVQLEFLRGPAPHLDQQQAVVAVRGEPAVALRVNGRRQDSLAEGAFEDCVARAAATAVTLLRLVHVDKMRAGLPTAVALKLHPPNAWPSGSNRKNPFRFRAEKYSEKRHSCLLSLPPLPFFFVCDAFFFFLFMCVVPPFRAPPQHARTSMEEGEKKKKKKKVQTNKSTRK</sequence>
<protein>
    <submittedName>
        <fullName evidence="3">Uncharacterized protein</fullName>
    </submittedName>
</protein>
<dbReference type="VEuPathDB" id="TriTrypDB:ECC02_002439"/>
<evidence type="ECO:0000313" key="3">
    <source>
        <dbReference type="EMBL" id="KAF5224496.1"/>
    </source>
</evidence>
<feature type="transmembrane region" description="Helical" evidence="2">
    <location>
        <begin position="191"/>
        <end position="212"/>
    </location>
</feature>
<evidence type="ECO:0000256" key="2">
    <source>
        <dbReference type="SAM" id="Phobius"/>
    </source>
</evidence>
<evidence type="ECO:0000256" key="1">
    <source>
        <dbReference type="SAM" id="MobiDB-lite"/>
    </source>
</evidence>
<keyword evidence="2" id="KW-0812">Transmembrane</keyword>
<reference evidence="3 4" key="1">
    <citation type="journal article" date="2019" name="Genome Biol. Evol.">
        <title>Nanopore Sequencing Significantly Improves Genome Assembly of the Protozoan Parasite Trypanosoma cruzi.</title>
        <authorList>
            <person name="Diaz-Viraque F."/>
            <person name="Pita S."/>
            <person name="Greif G."/>
            <person name="de Souza R.C.M."/>
            <person name="Iraola G."/>
            <person name="Robello C."/>
        </authorList>
    </citation>
    <scope>NUCLEOTIDE SEQUENCE [LARGE SCALE GENOMIC DNA]</scope>
    <source>
        <strain evidence="3 4">Berenice</strain>
    </source>
</reference>
<organism evidence="3 4">
    <name type="scientific">Trypanosoma cruzi</name>
    <dbReference type="NCBI Taxonomy" id="5693"/>
    <lineage>
        <taxon>Eukaryota</taxon>
        <taxon>Discoba</taxon>
        <taxon>Euglenozoa</taxon>
        <taxon>Kinetoplastea</taxon>
        <taxon>Metakinetoplastina</taxon>
        <taxon>Trypanosomatida</taxon>
        <taxon>Trypanosomatidae</taxon>
        <taxon>Trypanosoma</taxon>
        <taxon>Schizotrypanum</taxon>
    </lineage>
</organism>
<accession>A0A7J6YDL9</accession>
<keyword evidence="2" id="KW-1133">Transmembrane helix</keyword>
<dbReference type="Proteomes" id="UP000583944">
    <property type="component" value="Unassembled WGS sequence"/>
</dbReference>
<feature type="compositionally biased region" description="Basic residues" evidence="1">
    <location>
        <begin position="229"/>
        <end position="243"/>
    </location>
</feature>
<keyword evidence="2" id="KW-0472">Membrane</keyword>
<feature type="region of interest" description="Disordered" evidence="1">
    <location>
        <begin position="217"/>
        <end position="243"/>
    </location>
</feature>
<dbReference type="AlphaFoldDB" id="A0A7J6YDL9"/>
<dbReference type="EMBL" id="JABDHM010000012">
    <property type="protein sequence ID" value="KAF5224496.1"/>
    <property type="molecule type" value="Genomic_DNA"/>
</dbReference>
<evidence type="ECO:0000313" key="4">
    <source>
        <dbReference type="Proteomes" id="UP000583944"/>
    </source>
</evidence>